<dbReference type="Proteomes" id="UP000054342">
    <property type="component" value="Unassembled WGS sequence"/>
</dbReference>
<dbReference type="SMART" id="SM00248">
    <property type="entry name" value="ANK"/>
    <property type="match status" value="18"/>
</dbReference>
<dbReference type="RefSeq" id="XP_013310965.1">
    <property type="nucleotide sequence ID" value="XM_013455511.1"/>
</dbReference>
<name>A0A0D2BDW9_9EURO</name>
<feature type="domain" description="GPI inositol-deacylase winged helix" evidence="4">
    <location>
        <begin position="485"/>
        <end position="586"/>
    </location>
</feature>
<gene>
    <name evidence="6" type="ORF">PV05_11974</name>
</gene>
<feature type="repeat" description="ANK" evidence="3">
    <location>
        <begin position="1319"/>
        <end position="1351"/>
    </location>
</feature>
<sequence>MIEPIGLVGTLIAIVQISGKLVSLCYDYHNGVKGAPREISQCLGEVTDVRNIVETLLKIAGADTNPDLPTLQSMNEPASPLRECLTELLNLKALLKPDKKSTDKNSKLNSTNLLWPLRRAEVKKRLDAIARIKGTLQLAVSADNAQNIVDILNNARSLPRIEEALGILKTQIETNAKDNEREQILRWLAADEQAFKYRDHLEKRVEGTGEWLLQHESYLKWKNEFGEILWLSGIAGCGKSVMCANVIEAIDAHCKGLEDATVLYFFIDGSEQRPFDIGSLYKTFAGQLASRRSDLSYTLRHFANLWRSHGNGGHRLQDGLRHYLREEFAHLGHIYLVIDGVDECQESVGIDALMNLLKSLRNDANQRLHILISSRDLEVIRQNVAAVQARRIVMQDEPLQSDIQRTVRSKLSDNPQFARWPTAIKSEIETSLSAQAQDSFRWVECQLQTLRKCSTLAAVRKVLDNLPESLEIHYRRDLENVHEANKPLVRNLLKWIAFSLRPLSVGELACSMPINNEGHEFPYFDEELEPLDMETFLDSFSTFVTTFCGVLDSGGGHRVYVKLAHFSVKEFLLSEAIQNSACSTFALERELAHSCLAKSCLLYLQNIPEVLSDDARAAHPFLHYAASFWLEHLRMGTQVWTGPPLKWMLEAMFDDREVYYKNWQNTSCIDKPWLDRGLEEEQGVYDRLYCAAYLGLGSIVDNLLHQGATPNATCGLYGFPLQAAAVQGNLSIVHALLEANADVNHKGGRYGSAIAAAAAKGHEEVVVVLIGAGASVQPFRKTFGTRTRDPLFLAAINGHCAICELLLRHGAEDDFSIKGDPGSALEAAVQIGRLDIVRVLLKRQEDFDLIIASQPSAAQSGNIQLVRELLPYGSKARQLKMAARAGDTATVVQSLRDGARLTDQQDCVYEYDFDFPEAIQGAAIGGHISTVRTLLSEGADPSNALTSAVHGGSLEIVQMLLDAGAGVNEKESSRPLKTAAESRRRDFVELLLQNGADPSSALTSAVEGGSLEIAQRLLDAGADVNEDSSMPLHKAVDQGRRDLIEFLVSNGADTHQALYKAVRTGSIDNFRLLVELGADPALRRPEDAVSMLRAATIGGSSPIVQYLLETGHKPGPYDKCTETSPLTEAIRCHRWQIAKLLLKAGADVNPPIAHDAKCSEFYNPSDWELNWYWDSPPPALEETPLSCAIKERNEALARLLIDRGALVAPQSPPTTGTPLLYAAKEGLVELVRELLSRGADANQQGTFISRGKPTLPIVLAAQHGNEEMIRLLINAGADPNGQDSEGFSALHKSAACSNADVLKLLLEEYNGDINLRLLNGSRPIHSAASSGRVEQIKTLLAAGADIDSQNDDGMTPLHWAAEGGCWDAVELLLDRGAVTDIRADCTGVTALDLAQLARQEPDWKRRKNEGWDKERVDGLMERLKPRAKIP</sequence>
<evidence type="ECO:0000256" key="3">
    <source>
        <dbReference type="PROSITE-ProRule" id="PRU00023"/>
    </source>
</evidence>
<dbReference type="InterPro" id="IPR054471">
    <property type="entry name" value="GPIID_WHD"/>
</dbReference>
<dbReference type="Gene3D" id="1.25.40.20">
    <property type="entry name" value="Ankyrin repeat-containing domain"/>
    <property type="match status" value="5"/>
</dbReference>
<evidence type="ECO:0000256" key="1">
    <source>
        <dbReference type="ARBA" id="ARBA00022737"/>
    </source>
</evidence>
<reference evidence="6 7" key="1">
    <citation type="submission" date="2015-01" db="EMBL/GenBank/DDBJ databases">
        <title>The Genome Sequence of Exophiala xenobiotica CBS118157.</title>
        <authorList>
            <consortium name="The Broad Institute Genomics Platform"/>
            <person name="Cuomo C."/>
            <person name="de Hoog S."/>
            <person name="Gorbushina A."/>
            <person name="Stielow B."/>
            <person name="Teixiera M."/>
            <person name="Abouelleil A."/>
            <person name="Chapman S.B."/>
            <person name="Priest M."/>
            <person name="Young S.K."/>
            <person name="Wortman J."/>
            <person name="Nusbaum C."/>
            <person name="Birren B."/>
        </authorList>
    </citation>
    <scope>NUCLEOTIDE SEQUENCE [LARGE SCALE GENOMIC DNA]</scope>
    <source>
        <strain evidence="6 7">CBS 118157</strain>
    </source>
</reference>
<dbReference type="InterPro" id="IPR002110">
    <property type="entry name" value="Ankyrin_rpt"/>
</dbReference>
<organism evidence="6 7">
    <name type="scientific">Exophiala xenobiotica</name>
    <dbReference type="NCBI Taxonomy" id="348802"/>
    <lineage>
        <taxon>Eukaryota</taxon>
        <taxon>Fungi</taxon>
        <taxon>Dikarya</taxon>
        <taxon>Ascomycota</taxon>
        <taxon>Pezizomycotina</taxon>
        <taxon>Eurotiomycetes</taxon>
        <taxon>Chaetothyriomycetidae</taxon>
        <taxon>Chaetothyriales</taxon>
        <taxon>Herpotrichiellaceae</taxon>
        <taxon>Exophiala</taxon>
    </lineage>
</organism>
<feature type="repeat" description="ANK" evidence="3">
    <location>
        <begin position="940"/>
        <end position="972"/>
    </location>
</feature>
<feature type="repeat" description="ANK" evidence="3">
    <location>
        <begin position="1252"/>
        <end position="1284"/>
    </location>
</feature>
<dbReference type="PANTHER" id="PTHR24123">
    <property type="entry name" value="ANKYRIN REPEAT-CONTAINING"/>
    <property type="match status" value="1"/>
</dbReference>
<dbReference type="PROSITE" id="PS50088">
    <property type="entry name" value="ANK_REPEAT"/>
    <property type="match status" value="9"/>
</dbReference>
<feature type="repeat" description="ANK" evidence="3">
    <location>
        <begin position="1352"/>
        <end position="1384"/>
    </location>
</feature>
<feature type="repeat" description="ANK" evidence="3">
    <location>
        <begin position="1214"/>
        <end position="1246"/>
    </location>
</feature>
<dbReference type="GeneID" id="25333882"/>
<dbReference type="InterPro" id="IPR051165">
    <property type="entry name" value="Multifunctional_ANK_Repeat"/>
</dbReference>
<dbReference type="InterPro" id="IPR036770">
    <property type="entry name" value="Ankyrin_rpt-contain_sf"/>
</dbReference>
<evidence type="ECO:0000259" key="5">
    <source>
        <dbReference type="Pfam" id="PF24883"/>
    </source>
</evidence>
<dbReference type="Pfam" id="PF12796">
    <property type="entry name" value="Ank_2"/>
    <property type="match status" value="6"/>
</dbReference>
<keyword evidence="7" id="KW-1185">Reference proteome</keyword>
<feature type="repeat" description="ANK" evidence="3">
    <location>
        <begin position="1027"/>
        <end position="1053"/>
    </location>
</feature>
<evidence type="ECO:0000313" key="6">
    <source>
        <dbReference type="EMBL" id="KIW50381.1"/>
    </source>
</evidence>
<dbReference type="Pfam" id="PF24883">
    <property type="entry name" value="NPHP3_N"/>
    <property type="match status" value="1"/>
</dbReference>
<protein>
    <submittedName>
        <fullName evidence="6">Uncharacterized protein</fullName>
    </submittedName>
</protein>
<proteinExistence type="predicted"/>
<feature type="repeat" description="ANK" evidence="3">
    <location>
        <begin position="720"/>
        <end position="748"/>
    </location>
</feature>
<dbReference type="PROSITE" id="PS50297">
    <property type="entry name" value="ANK_REP_REGION"/>
    <property type="match status" value="9"/>
</dbReference>
<evidence type="ECO:0000313" key="7">
    <source>
        <dbReference type="Proteomes" id="UP000054342"/>
    </source>
</evidence>
<dbReference type="OrthoDB" id="1577640at2759"/>
<dbReference type="SUPFAM" id="SSF52540">
    <property type="entry name" value="P-loop containing nucleoside triphosphate hydrolases"/>
    <property type="match status" value="1"/>
</dbReference>
<dbReference type="Pfam" id="PF13637">
    <property type="entry name" value="Ank_4"/>
    <property type="match status" value="1"/>
</dbReference>
<feature type="domain" description="Nephrocystin 3-like N-terminal" evidence="5">
    <location>
        <begin position="207"/>
        <end position="375"/>
    </location>
</feature>
<evidence type="ECO:0000259" key="4">
    <source>
        <dbReference type="Pfam" id="PF22939"/>
    </source>
</evidence>
<dbReference type="SUPFAM" id="SSF48403">
    <property type="entry name" value="Ankyrin repeat"/>
    <property type="match status" value="3"/>
</dbReference>
<dbReference type="STRING" id="348802.A0A0D2BDW9"/>
<dbReference type="InterPro" id="IPR056884">
    <property type="entry name" value="NPHP3-like_N"/>
</dbReference>
<keyword evidence="1" id="KW-0677">Repeat</keyword>
<keyword evidence="2 3" id="KW-0040">ANK repeat</keyword>
<dbReference type="HOGENOM" id="CLU_000288_34_23_1"/>
<accession>A0A0D2BDW9</accession>
<dbReference type="EMBL" id="KN847323">
    <property type="protein sequence ID" value="KIW50381.1"/>
    <property type="molecule type" value="Genomic_DNA"/>
</dbReference>
<dbReference type="PANTHER" id="PTHR24123:SF33">
    <property type="entry name" value="PROTEIN HOS4"/>
    <property type="match status" value="1"/>
</dbReference>
<dbReference type="Pfam" id="PF22939">
    <property type="entry name" value="WHD_GPIID"/>
    <property type="match status" value="1"/>
</dbReference>
<feature type="repeat" description="ANK" evidence="3">
    <location>
        <begin position="971"/>
        <end position="997"/>
    </location>
</feature>
<feature type="repeat" description="ANK" evidence="3">
    <location>
        <begin position="997"/>
        <end position="1029"/>
    </location>
</feature>
<dbReference type="InterPro" id="IPR027417">
    <property type="entry name" value="P-loop_NTPase"/>
</dbReference>
<dbReference type="Gene3D" id="3.40.50.300">
    <property type="entry name" value="P-loop containing nucleotide triphosphate hydrolases"/>
    <property type="match status" value="1"/>
</dbReference>
<evidence type="ECO:0000256" key="2">
    <source>
        <dbReference type="ARBA" id="ARBA00023043"/>
    </source>
</evidence>